<proteinExistence type="inferred from homology"/>
<keyword evidence="1 3" id="KW-0413">Isomerase</keyword>
<accession>A0AAW9SB79</accession>
<evidence type="ECO:0000259" key="2">
    <source>
        <dbReference type="Pfam" id="PF02350"/>
    </source>
</evidence>
<dbReference type="EC" id="5.1.3.14" evidence="3"/>
<evidence type="ECO:0000313" key="3">
    <source>
        <dbReference type="EMBL" id="MEN7549604.1"/>
    </source>
</evidence>
<dbReference type="InterPro" id="IPR003331">
    <property type="entry name" value="UDP_GlcNAc_Epimerase_2_dom"/>
</dbReference>
<dbReference type="CDD" id="cd03786">
    <property type="entry name" value="GTB_UDP-GlcNAc_2-Epimerase"/>
    <property type="match status" value="1"/>
</dbReference>
<dbReference type="InterPro" id="IPR029767">
    <property type="entry name" value="WecB-like"/>
</dbReference>
<reference evidence="3 4" key="1">
    <citation type="submission" date="2024-04" db="EMBL/GenBank/DDBJ databases">
        <title>Novel genus in family Flammeovirgaceae.</title>
        <authorList>
            <person name="Nguyen T.H."/>
            <person name="Vuong T.Q."/>
            <person name="Le H."/>
            <person name="Kim S.-G."/>
        </authorList>
    </citation>
    <scope>NUCLEOTIDE SEQUENCE [LARGE SCALE GENOMIC DNA]</scope>
    <source>
        <strain evidence="3 4">JCM 23209</strain>
    </source>
</reference>
<organism evidence="3 4">
    <name type="scientific">Rapidithrix thailandica</name>
    <dbReference type="NCBI Taxonomy" id="413964"/>
    <lineage>
        <taxon>Bacteria</taxon>
        <taxon>Pseudomonadati</taxon>
        <taxon>Bacteroidota</taxon>
        <taxon>Cytophagia</taxon>
        <taxon>Cytophagales</taxon>
        <taxon>Flammeovirgaceae</taxon>
        <taxon>Rapidithrix</taxon>
    </lineage>
</organism>
<evidence type="ECO:0000313" key="4">
    <source>
        <dbReference type="Proteomes" id="UP001403385"/>
    </source>
</evidence>
<protein>
    <submittedName>
        <fullName evidence="3">UDP-N-acetylglucosamine 2-epimerase (Non-hydrolyzing)</fullName>
        <ecNumber evidence="3">5.1.3.14</ecNumber>
    </submittedName>
</protein>
<dbReference type="Pfam" id="PF02350">
    <property type="entry name" value="Epimerase_2"/>
    <property type="match status" value="1"/>
</dbReference>
<dbReference type="EMBL" id="JBDKWZ010000009">
    <property type="protein sequence ID" value="MEN7549604.1"/>
    <property type="molecule type" value="Genomic_DNA"/>
</dbReference>
<dbReference type="PANTHER" id="PTHR43174:SF1">
    <property type="entry name" value="UDP-N-ACETYLGLUCOSAMINE 2-EPIMERASE"/>
    <property type="match status" value="1"/>
</dbReference>
<keyword evidence="4" id="KW-1185">Reference proteome</keyword>
<comment type="caution">
    <text evidence="3">The sequence shown here is derived from an EMBL/GenBank/DDBJ whole genome shotgun (WGS) entry which is preliminary data.</text>
</comment>
<sequence length="366" mass="41675">MKKIITCVGTRPNFIKVTQLHKYFAKYPFIQHKILHTGQHFDQNMSDIFFEQLEIPAPEIYLEATGTSQMSLLADIMVKFEKVLLEEQPDLVMVPGDVNSSLACAIVANRLGIPLAHIESGLRSFDRSMPEEINRILIDDLSDLFFITENSGIEHLVKEGKLKEKMHFVGNTMIDTLVNFQQKFDQSTILNQLPSRDNKPIATVTFHRPGNVDILENLERIVTILEGVSKQFTIVFPVHPRTRKKLETFNLFTKVERNPNILLFPSLGYLDFMKLIKESTLVITDSGGIQEETTYLKVPCVTVRPNTERPVTISEGSNTLMDLNPEEIIELANTVIDGKYKESKVPELWDGRASERLVEVLINYLS</sequence>
<evidence type="ECO:0000256" key="1">
    <source>
        <dbReference type="RuleBase" id="RU003513"/>
    </source>
</evidence>
<comment type="similarity">
    <text evidence="1">Belongs to the UDP-N-acetylglucosamine 2-epimerase family.</text>
</comment>
<dbReference type="SUPFAM" id="SSF53756">
    <property type="entry name" value="UDP-Glycosyltransferase/glycogen phosphorylase"/>
    <property type="match status" value="1"/>
</dbReference>
<dbReference type="Gene3D" id="3.40.50.2000">
    <property type="entry name" value="Glycogen Phosphorylase B"/>
    <property type="match status" value="2"/>
</dbReference>
<dbReference type="AlphaFoldDB" id="A0AAW9SB79"/>
<dbReference type="Proteomes" id="UP001403385">
    <property type="component" value="Unassembled WGS sequence"/>
</dbReference>
<name>A0AAW9SB79_9BACT</name>
<gene>
    <name evidence="3" type="primary">wecB</name>
    <name evidence="3" type="ORF">AAG747_16895</name>
</gene>
<dbReference type="PANTHER" id="PTHR43174">
    <property type="entry name" value="UDP-N-ACETYLGLUCOSAMINE 2-EPIMERASE"/>
    <property type="match status" value="1"/>
</dbReference>
<dbReference type="GO" id="GO:0008761">
    <property type="term" value="F:UDP-N-acetylglucosamine 2-epimerase activity"/>
    <property type="evidence" value="ECO:0007669"/>
    <property type="project" value="UniProtKB-EC"/>
</dbReference>
<dbReference type="RefSeq" id="WP_346822383.1">
    <property type="nucleotide sequence ID" value="NZ_JBDKWZ010000009.1"/>
</dbReference>
<feature type="domain" description="UDP-N-acetylglucosamine 2-epimerase" evidence="2">
    <location>
        <begin position="26"/>
        <end position="361"/>
    </location>
</feature>
<dbReference type="NCBIfam" id="TIGR00236">
    <property type="entry name" value="wecB"/>
    <property type="match status" value="1"/>
</dbReference>